<keyword evidence="2" id="KW-1003">Cell membrane</keyword>
<evidence type="ECO:0000256" key="2">
    <source>
        <dbReference type="ARBA" id="ARBA00022475"/>
    </source>
</evidence>
<evidence type="ECO:0000256" key="4">
    <source>
        <dbReference type="ARBA" id="ARBA00022989"/>
    </source>
</evidence>
<name>A0A5C6U988_9SPHN</name>
<protein>
    <submittedName>
        <fullName evidence="7">LPS export ABC transporter permease LptG</fullName>
    </submittedName>
</protein>
<dbReference type="AlphaFoldDB" id="A0A5C6U988"/>
<dbReference type="RefSeq" id="WP_147123299.1">
    <property type="nucleotide sequence ID" value="NZ_VOPY01000003.1"/>
</dbReference>
<dbReference type="GO" id="GO:0055085">
    <property type="term" value="P:transmembrane transport"/>
    <property type="evidence" value="ECO:0007669"/>
    <property type="project" value="InterPro"/>
</dbReference>
<sequence length="367" mass="39803">MRIEQLHFFPSRTLALYVARMFLTRTLAVLVMLVLILQALDLLGESGKILAVAGNGQEEILRYLGLRVPQIVARFLPFSVLLGTIVTLATLNQNSEVVSMKGGGMSAHQVLAPLLLASLVVAGVAFGFNERVVTRANASLDQWQKVDYGTIPRETNVKFNVWARDGDNLIQVGEVHVHGAQVILRQVRIFERKNHAMVSEVRADRATPSGDGWRIEEARRYDLASGKVTDLGTFYAGKGVGPDRFTMANVDGDEFAFGPLSRAIDQLDAAGRPTTALKAALWHKISGPLSSMLMPLLGAVAAFGLARSGQLVLRAVIGMALGFAYFVADNFGIAMGNLGVYPPIIAAWGPFLLFFLIGEAVLVRTEE</sequence>
<keyword evidence="4 6" id="KW-1133">Transmembrane helix</keyword>
<evidence type="ECO:0000313" key="7">
    <source>
        <dbReference type="EMBL" id="TXC68078.1"/>
    </source>
</evidence>
<evidence type="ECO:0000256" key="6">
    <source>
        <dbReference type="SAM" id="Phobius"/>
    </source>
</evidence>
<reference evidence="7 8" key="1">
    <citation type="submission" date="2019-08" db="EMBL/GenBank/DDBJ databases">
        <title>Sphingorhabdus soil sp. nov., isolated from arctic soil.</title>
        <authorList>
            <person name="Liu Y."/>
        </authorList>
    </citation>
    <scope>NUCLEOTIDE SEQUENCE [LARGE SCALE GENOMIC DNA]</scope>
    <source>
        <strain evidence="7 8">D-2Q-5-6</strain>
    </source>
</reference>
<dbReference type="OrthoDB" id="9798468at2"/>
<gene>
    <name evidence="7" type="primary">lptG</name>
    <name evidence="7" type="ORF">FSZ31_10215</name>
</gene>
<feature type="transmembrane region" description="Helical" evidence="6">
    <location>
        <begin position="340"/>
        <end position="363"/>
    </location>
</feature>
<evidence type="ECO:0000256" key="5">
    <source>
        <dbReference type="ARBA" id="ARBA00023136"/>
    </source>
</evidence>
<feature type="transmembrane region" description="Helical" evidence="6">
    <location>
        <begin position="311"/>
        <end position="328"/>
    </location>
</feature>
<dbReference type="InterPro" id="IPR030923">
    <property type="entry name" value="LptG"/>
</dbReference>
<dbReference type="GO" id="GO:0015920">
    <property type="term" value="P:lipopolysaccharide transport"/>
    <property type="evidence" value="ECO:0007669"/>
    <property type="project" value="TreeGrafter"/>
</dbReference>
<keyword evidence="8" id="KW-1185">Reference proteome</keyword>
<dbReference type="InterPro" id="IPR005495">
    <property type="entry name" value="LptG/LptF_permease"/>
</dbReference>
<evidence type="ECO:0000256" key="1">
    <source>
        <dbReference type="ARBA" id="ARBA00004651"/>
    </source>
</evidence>
<accession>A0A5C6U988</accession>
<dbReference type="EMBL" id="VOPY01000003">
    <property type="protein sequence ID" value="TXC68078.1"/>
    <property type="molecule type" value="Genomic_DNA"/>
</dbReference>
<evidence type="ECO:0000256" key="3">
    <source>
        <dbReference type="ARBA" id="ARBA00022692"/>
    </source>
</evidence>
<proteinExistence type="predicted"/>
<dbReference type="GO" id="GO:0043190">
    <property type="term" value="C:ATP-binding cassette (ABC) transporter complex"/>
    <property type="evidence" value="ECO:0007669"/>
    <property type="project" value="InterPro"/>
</dbReference>
<dbReference type="NCBIfam" id="TIGR04408">
    <property type="entry name" value="LptG_lptG"/>
    <property type="match status" value="1"/>
</dbReference>
<feature type="transmembrane region" description="Helical" evidence="6">
    <location>
        <begin position="71"/>
        <end position="89"/>
    </location>
</feature>
<dbReference type="PANTHER" id="PTHR33529:SF2">
    <property type="entry name" value="LIPOPOLYSACCHARIDE EXPORT SYSTEM PERMEASE PROTEIN LPTG"/>
    <property type="match status" value="1"/>
</dbReference>
<organism evidence="7 8">
    <name type="scientific">Flavisphingopyxis soli</name>
    <dbReference type="NCBI Taxonomy" id="2601267"/>
    <lineage>
        <taxon>Bacteria</taxon>
        <taxon>Pseudomonadati</taxon>
        <taxon>Pseudomonadota</taxon>
        <taxon>Alphaproteobacteria</taxon>
        <taxon>Sphingomonadales</taxon>
        <taxon>Sphingopyxidaceae</taxon>
        <taxon>Flavisphingopyxis</taxon>
    </lineage>
</organism>
<dbReference type="Proteomes" id="UP000321129">
    <property type="component" value="Unassembled WGS sequence"/>
</dbReference>
<comment type="caution">
    <text evidence="7">The sequence shown here is derived from an EMBL/GenBank/DDBJ whole genome shotgun (WGS) entry which is preliminary data.</text>
</comment>
<feature type="transmembrane region" description="Helical" evidence="6">
    <location>
        <begin position="21"/>
        <end position="40"/>
    </location>
</feature>
<dbReference type="Pfam" id="PF03739">
    <property type="entry name" value="LptF_LptG"/>
    <property type="match status" value="1"/>
</dbReference>
<feature type="transmembrane region" description="Helical" evidence="6">
    <location>
        <begin position="110"/>
        <end position="128"/>
    </location>
</feature>
<keyword evidence="3 6" id="KW-0812">Transmembrane</keyword>
<evidence type="ECO:0000313" key="8">
    <source>
        <dbReference type="Proteomes" id="UP000321129"/>
    </source>
</evidence>
<dbReference type="PANTHER" id="PTHR33529">
    <property type="entry name" value="SLR0882 PROTEIN-RELATED"/>
    <property type="match status" value="1"/>
</dbReference>
<comment type="subcellular location">
    <subcellularLocation>
        <location evidence="1">Cell membrane</location>
        <topology evidence="1">Multi-pass membrane protein</topology>
    </subcellularLocation>
</comment>
<keyword evidence="5 6" id="KW-0472">Membrane</keyword>